<dbReference type="CDD" id="cd04301">
    <property type="entry name" value="NAT_SF"/>
    <property type="match status" value="1"/>
</dbReference>
<sequence>MTSAGPTLTQLADPSDVTTDVRQALTACWVEVTNAGGAAGFPFPPVEIADVMPFLDAIIKTLNPATSRLLVAEYDGQLAGWLNLRRDPGPLTSHWGTIHHLQARTTLQGRGLGTALMNEARRVARDEMDLEQLHLAARGGTGLEAFYTGLGWKEVGRWPNALRLAGGQDRDEVLMLLMPL</sequence>
<dbReference type="Pfam" id="PF00583">
    <property type="entry name" value="Acetyltransf_1"/>
    <property type="match status" value="1"/>
</dbReference>
<dbReference type="AlphaFoldDB" id="A0A2W5Y3L3"/>
<proteinExistence type="predicted"/>
<dbReference type="Gene3D" id="3.40.630.30">
    <property type="match status" value="1"/>
</dbReference>
<evidence type="ECO:0000313" key="2">
    <source>
        <dbReference type="EMBL" id="PZR52414.1"/>
    </source>
</evidence>
<name>A0A2W5Y3L3_9MICO</name>
<dbReference type="RefSeq" id="WP_111251526.1">
    <property type="nucleotide sequence ID" value="NZ_QKWH01000010.1"/>
</dbReference>
<dbReference type="Proteomes" id="UP000248783">
    <property type="component" value="Unassembled WGS sequence"/>
</dbReference>
<keyword evidence="3" id="KW-1185">Reference proteome</keyword>
<dbReference type="InterPro" id="IPR016181">
    <property type="entry name" value="Acyl_CoA_acyltransferase"/>
</dbReference>
<reference evidence="2 3" key="1">
    <citation type="submission" date="2018-06" db="EMBL/GenBank/DDBJ databases">
        <title>Whole genome sequencing of a novel hydrocarbon degrading bacterial strain, PW21 isolated from oil contaminated produced water sample.</title>
        <authorList>
            <person name="Nagkirti P."/>
            <person name="Shaikh A."/>
            <person name="Gowdaman V."/>
            <person name="Engineer A.E."/>
            <person name="Dagar S."/>
            <person name="Dhakephalkar P.K."/>
        </authorList>
    </citation>
    <scope>NUCLEOTIDE SEQUENCE [LARGE SCALE GENOMIC DNA]</scope>
    <source>
        <strain evidence="2 3">PW21</strain>
    </source>
</reference>
<dbReference type="SUPFAM" id="SSF55729">
    <property type="entry name" value="Acyl-CoA N-acyltransferases (Nat)"/>
    <property type="match status" value="1"/>
</dbReference>
<dbReference type="InterPro" id="IPR000182">
    <property type="entry name" value="GNAT_dom"/>
</dbReference>
<accession>A0A2W5Y3L3</accession>
<gene>
    <name evidence="2" type="ORF">DNL40_12130</name>
</gene>
<feature type="domain" description="N-acetyltransferase" evidence="1">
    <location>
        <begin position="19"/>
        <end position="180"/>
    </location>
</feature>
<dbReference type="GO" id="GO:0016747">
    <property type="term" value="F:acyltransferase activity, transferring groups other than amino-acyl groups"/>
    <property type="evidence" value="ECO:0007669"/>
    <property type="project" value="InterPro"/>
</dbReference>
<evidence type="ECO:0000259" key="1">
    <source>
        <dbReference type="PROSITE" id="PS51186"/>
    </source>
</evidence>
<organism evidence="2 3">
    <name type="scientific">Xylanimonas oleitrophica</name>
    <dbReference type="NCBI Taxonomy" id="2607479"/>
    <lineage>
        <taxon>Bacteria</taxon>
        <taxon>Bacillati</taxon>
        <taxon>Actinomycetota</taxon>
        <taxon>Actinomycetes</taxon>
        <taxon>Micrococcales</taxon>
        <taxon>Promicromonosporaceae</taxon>
        <taxon>Xylanimonas</taxon>
    </lineage>
</organism>
<dbReference type="PROSITE" id="PS51186">
    <property type="entry name" value="GNAT"/>
    <property type="match status" value="1"/>
</dbReference>
<dbReference type="EMBL" id="QKWH01000010">
    <property type="protein sequence ID" value="PZR52414.1"/>
    <property type="molecule type" value="Genomic_DNA"/>
</dbReference>
<comment type="caution">
    <text evidence="2">The sequence shown here is derived from an EMBL/GenBank/DDBJ whole genome shotgun (WGS) entry which is preliminary data.</text>
</comment>
<protein>
    <submittedName>
        <fullName evidence="2">GNAT family N-acetyltransferase</fullName>
    </submittedName>
</protein>
<evidence type="ECO:0000313" key="3">
    <source>
        <dbReference type="Proteomes" id="UP000248783"/>
    </source>
</evidence>
<keyword evidence="2" id="KW-0808">Transferase</keyword>